<proteinExistence type="predicted"/>
<dbReference type="InterPro" id="IPR003593">
    <property type="entry name" value="AAA+_ATPase"/>
</dbReference>
<dbReference type="OrthoDB" id="2930629at2"/>
<dbReference type="AlphaFoldDB" id="A0A0T6BJ37"/>
<comment type="caution">
    <text evidence="3">The sequence shown here is derived from an EMBL/GenBank/DDBJ whole genome shotgun (WGS) entry which is preliminary data.</text>
</comment>
<evidence type="ECO:0000313" key="3">
    <source>
        <dbReference type="EMBL" id="KRT89269.1"/>
    </source>
</evidence>
<evidence type="ECO:0000313" key="6">
    <source>
        <dbReference type="Proteomes" id="UP001341297"/>
    </source>
</evidence>
<dbReference type="EMBL" id="LECW02000051">
    <property type="protein sequence ID" value="KRT89269.1"/>
    <property type="molecule type" value="Genomic_DNA"/>
</dbReference>
<dbReference type="Proteomes" id="UP000036168">
    <property type="component" value="Unassembled WGS sequence"/>
</dbReference>
<protein>
    <submittedName>
        <fullName evidence="4">AAA family ATPase</fullName>
    </submittedName>
</protein>
<evidence type="ECO:0000313" key="4">
    <source>
        <dbReference type="EMBL" id="MEC0488075.1"/>
    </source>
</evidence>
<feature type="coiled-coil region" evidence="1">
    <location>
        <begin position="277"/>
        <end position="319"/>
    </location>
</feature>
<reference evidence="3" key="2">
    <citation type="submission" date="2015-10" db="EMBL/GenBank/DDBJ databases">
        <authorList>
            <person name="Gilbert D.G."/>
        </authorList>
    </citation>
    <scope>NUCLEOTIDE SEQUENCE</scope>
    <source>
        <strain evidence="3">GO-13</strain>
    </source>
</reference>
<gene>
    <name evidence="3" type="ORF">AB447_224355</name>
    <name evidence="4" type="ORF">P8828_25375</name>
</gene>
<sequence length="372" mass="42213">MARRFGKKNKIKLDPLAYNIGIIGESGIGKTTLAKEVCESLVGEDGYIILNIGKEDGIDAIPNAIKEDVPDWKTFEELTEDIIENRTTDYKDLKVLVYDTFDELIKITEPEVIRLHNKANPEKRVNTIKAAFGGFQAGEDKAVELILDKMWELKNVGISMFILGHTKKRTMTDVVTGLEYDMLTTNMTHKYFNAIKTKLHVLGVASINRSIEKKTVKQKIGPDKTIGTVVDESRIITFRDDNFNIDSKSRFSDIVPSIPLDKDEFIKAIQGAIKAAFEKQKNKSRNIQEEKELQEKQKEEEIQNAVEEVSNKIDATKNEELTEKIKTLFATATEEGKEKMKKIMEEYDIKDFKGINTTPTEAFKKIVNVLSN</sequence>
<dbReference type="SMART" id="SM00382">
    <property type="entry name" value="AAA"/>
    <property type="match status" value="1"/>
</dbReference>
<evidence type="ECO:0000256" key="1">
    <source>
        <dbReference type="SAM" id="Coils"/>
    </source>
</evidence>
<dbReference type="Gene3D" id="3.40.50.300">
    <property type="entry name" value="P-loop containing nucleotide triphosphate hydrolases"/>
    <property type="match status" value="1"/>
</dbReference>
<dbReference type="Proteomes" id="UP001341297">
    <property type="component" value="Unassembled WGS sequence"/>
</dbReference>
<dbReference type="SUPFAM" id="SSF52540">
    <property type="entry name" value="P-loop containing nucleoside triphosphate hydrolases"/>
    <property type="match status" value="1"/>
</dbReference>
<keyword evidence="1" id="KW-0175">Coiled coil</keyword>
<name>A0A0T6BJ37_9BACI</name>
<dbReference type="EMBL" id="JARRTL010000073">
    <property type="protein sequence ID" value="MEC0488075.1"/>
    <property type="molecule type" value="Genomic_DNA"/>
</dbReference>
<dbReference type="InterPro" id="IPR027417">
    <property type="entry name" value="P-loop_NTPase"/>
</dbReference>
<reference evidence="3 5" key="1">
    <citation type="journal article" date="2015" name="Int. J. Syst. Evol. Microbiol.">
        <title>Bacillus glycinifermentans sp. nov., isolated from fermented soybean paste.</title>
        <authorList>
            <person name="Kim S.J."/>
            <person name="Dunlap C.A."/>
            <person name="Kwon S.W."/>
            <person name="Rooney A.P."/>
        </authorList>
    </citation>
    <scope>NUCLEOTIDE SEQUENCE [LARGE SCALE GENOMIC DNA]</scope>
    <source>
        <strain evidence="3 5">GO-13</strain>
    </source>
</reference>
<feature type="domain" description="AAA+ ATPase" evidence="2">
    <location>
        <begin position="16"/>
        <end position="157"/>
    </location>
</feature>
<organism evidence="3 5">
    <name type="scientific">Bacillus glycinifermentans</name>
    <dbReference type="NCBI Taxonomy" id="1664069"/>
    <lineage>
        <taxon>Bacteria</taxon>
        <taxon>Bacillati</taxon>
        <taxon>Bacillota</taxon>
        <taxon>Bacilli</taxon>
        <taxon>Bacillales</taxon>
        <taxon>Bacillaceae</taxon>
        <taxon>Bacillus</taxon>
    </lineage>
</organism>
<evidence type="ECO:0000259" key="2">
    <source>
        <dbReference type="SMART" id="SM00382"/>
    </source>
</evidence>
<dbReference type="RefSeq" id="WP_048355028.1">
    <property type="nucleotide sequence ID" value="NZ_CP023481.1"/>
</dbReference>
<accession>A0A0T6BJ37</accession>
<evidence type="ECO:0000313" key="5">
    <source>
        <dbReference type="Proteomes" id="UP000036168"/>
    </source>
</evidence>
<keyword evidence="6" id="KW-1185">Reference proteome</keyword>
<dbReference type="Pfam" id="PF13479">
    <property type="entry name" value="AAA_24"/>
    <property type="match status" value="1"/>
</dbReference>
<reference evidence="4 6" key="3">
    <citation type="submission" date="2023-03" db="EMBL/GenBank/DDBJ databases">
        <title>Agriculturally important microbes genome sequencing.</title>
        <authorList>
            <person name="Dunlap C."/>
        </authorList>
    </citation>
    <scope>NUCLEOTIDE SEQUENCE [LARGE SCALE GENOMIC DNA]</scope>
    <source>
        <strain evidence="4 6">CBP-3203</strain>
    </source>
</reference>